<dbReference type="Gene3D" id="2.130.10.30">
    <property type="entry name" value="Regulator of chromosome condensation 1/beta-lactamase-inhibitor protein II"/>
    <property type="match status" value="2"/>
</dbReference>
<feature type="domain" description="RCC1-like" evidence="4">
    <location>
        <begin position="97"/>
        <end position="382"/>
    </location>
</feature>
<reference evidence="6" key="1">
    <citation type="journal article" date="2023" name="Commun. Biol.">
        <title>Genome analysis of Parmales, the sister group of diatoms, reveals the evolutionary specialization of diatoms from phago-mixotrophs to photoautotrophs.</title>
        <authorList>
            <person name="Ban H."/>
            <person name="Sato S."/>
            <person name="Yoshikawa S."/>
            <person name="Yamada K."/>
            <person name="Nakamura Y."/>
            <person name="Ichinomiya M."/>
            <person name="Sato N."/>
            <person name="Blanc-Mathieu R."/>
            <person name="Endo H."/>
            <person name="Kuwata A."/>
            <person name="Ogata H."/>
        </authorList>
    </citation>
    <scope>NUCLEOTIDE SEQUENCE [LARGE SCALE GENOMIC DNA]</scope>
    <source>
        <strain evidence="6">NIES 3701</strain>
    </source>
</reference>
<dbReference type="PANTHER" id="PTHR45982">
    <property type="entry name" value="REGULATOR OF CHROMOSOME CONDENSATION"/>
    <property type="match status" value="1"/>
</dbReference>
<protein>
    <recommendedName>
        <fullName evidence="4">RCC1-like domain-containing protein</fullName>
    </recommendedName>
</protein>
<dbReference type="InterPro" id="IPR051553">
    <property type="entry name" value="Ran_GTPase-activating"/>
</dbReference>
<dbReference type="PANTHER" id="PTHR45982:SF1">
    <property type="entry name" value="REGULATOR OF CHROMOSOME CONDENSATION"/>
    <property type="match status" value="1"/>
</dbReference>
<dbReference type="PRINTS" id="PR00633">
    <property type="entry name" value="RCCNDNSATION"/>
</dbReference>
<keyword evidence="2" id="KW-0677">Repeat</keyword>
<evidence type="ECO:0000313" key="6">
    <source>
        <dbReference type="Proteomes" id="UP001165085"/>
    </source>
</evidence>
<keyword evidence="1" id="KW-0344">Guanine-nucleotide releasing factor</keyword>
<dbReference type="InterPro" id="IPR058923">
    <property type="entry name" value="RCC1-like_dom"/>
</dbReference>
<dbReference type="EMBL" id="BRXY01000421">
    <property type="protein sequence ID" value="GMH93825.1"/>
    <property type="molecule type" value="Genomic_DNA"/>
</dbReference>
<feature type="repeat" description="RCC1" evidence="3">
    <location>
        <begin position="141"/>
        <end position="201"/>
    </location>
</feature>
<dbReference type="InterPro" id="IPR000408">
    <property type="entry name" value="Reg_chr_condens"/>
</dbReference>
<dbReference type="InterPro" id="IPR009091">
    <property type="entry name" value="RCC1/BLIP-II"/>
</dbReference>
<feature type="repeat" description="RCC1" evidence="3">
    <location>
        <begin position="309"/>
        <end position="359"/>
    </location>
</feature>
<evidence type="ECO:0000313" key="5">
    <source>
        <dbReference type="EMBL" id="GMH93825.1"/>
    </source>
</evidence>
<dbReference type="SUPFAM" id="SSF50985">
    <property type="entry name" value="RCC1/BLIP-II"/>
    <property type="match status" value="1"/>
</dbReference>
<evidence type="ECO:0000259" key="4">
    <source>
        <dbReference type="Pfam" id="PF25390"/>
    </source>
</evidence>
<evidence type="ECO:0000256" key="3">
    <source>
        <dbReference type="PROSITE-ProRule" id="PRU00235"/>
    </source>
</evidence>
<gene>
    <name evidence="5" type="ORF">TrST_g2589</name>
</gene>
<dbReference type="PROSITE" id="PS00626">
    <property type="entry name" value="RCC1_2"/>
    <property type="match status" value="2"/>
</dbReference>
<evidence type="ECO:0000256" key="1">
    <source>
        <dbReference type="ARBA" id="ARBA00022658"/>
    </source>
</evidence>
<dbReference type="AlphaFoldDB" id="A0A9W7BTI5"/>
<proteinExistence type="predicted"/>
<evidence type="ECO:0000256" key="2">
    <source>
        <dbReference type="ARBA" id="ARBA00022737"/>
    </source>
</evidence>
<accession>A0A9W7BTI5</accession>
<feature type="repeat" description="RCC1" evidence="3">
    <location>
        <begin position="76"/>
        <end position="140"/>
    </location>
</feature>
<name>A0A9W7BTI5_9STRA</name>
<organism evidence="5 6">
    <name type="scientific">Triparma strigata</name>
    <dbReference type="NCBI Taxonomy" id="1606541"/>
    <lineage>
        <taxon>Eukaryota</taxon>
        <taxon>Sar</taxon>
        <taxon>Stramenopiles</taxon>
        <taxon>Ochrophyta</taxon>
        <taxon>Bolidophyceae</taxon>
        <taxon>Parmales</taxon>
        <taxon>Triparmaceae</taxon>
        <taxon>Triparma</taxon>
    </lineage>
</organism>
<dbReference type="OrthoDB" id="10256179at2759"/>
<keyword evidence="6" id="KW-1185">Reference proteome</keyword>
<dbReference type="Pfam" id="PF25390">
    <property type="entry name" value="WD40_RLD"/>
    <property type="match status" value="1"/>
</dbReference>
<feature type="repeat" description="RCC1" evidence="3">
    <location>
        <begin position="254"/>
        <end position="308"/>
    </location>
</feature>
<comment type="caution">
    <text evidence="5">The sequence shown here is derived from an EMBL/GenBank/DDBJ whole genome shotgun (WGS) entry which is preliminary data.</text>
</comment>
<sequence length="397" mass="42093">MSQPGADRPKIIAGGEHSLFLDRTGLYSAGACGLKWNRSSNLTPSLFGWRKVMMDEPVAFMAAGYYHNLALGAKSGKIFSWGCGIFLDGQNDGCKPALGQGLETLDVGDLPNPVSPSLPPDQKVVQLAAGAYHSIAMTSKNKVYTFGNAQLGQLGRSNIGSSKDSSGLPVDPNPKEVEGLFMETPIQIGAGFYNTYVTTKSGKLYCAGENQNRQCGREKPSNVRTMLRATDLKEEKIKAAVGGYCHTLALTLNGQLLSMGCGDDGQRGDGLDFDGDEEKREIITSVNLPSKVVKFSAGANHSAAVCENGSAFAWGSNEFGQCAAGSSEKLLSPKRIDVQGEHVEEISCGYAHTVVKTKTGKIYVFGSNDSGQLGVGAAAAKSSNDVQYAKEIQIEKV</sequence>
<dbReference type="PROSITE" id="PS50012">
    <property type="entry name" value="RCC1_3"/>
    <property type="match status" value="5"/>
</dbReference>
<feature type="repeat" description="RCC1" evidence="3">
    <location>
        <begin position="202"/>
        <end position="253"/>
    </location>
</feature>
<dbReference type="Proteomes" id="UP001165085">
    <property type="component" value="Unassembled WGS sequence"/>
</dbReference>